<reference evidence="1" key="2">
    <citation type="submission" date="2013-03" db="EMBL/GenBank/DDBJ databases">
        <title>Chinese hamster genome sequenced from sorted chromosomes.</title>
        <authorList>
            <person name="Brinkrolf K."/>
            <person name="Rupp O."/>
            <person name="Laux H."/>
            <person name="Kollin F."/>
            <person name="Ernst W."/>
            <person name="Linke B."/>
            <person name="Kofler R."/>
            <person name="Romand S."/>
            <person name="Hesse F."/>
            <person name="Budach W.E."/>
            <person name="Galosy S."/>
            <person name="Muller D."/>
            <person name="Noll T."/>
            <person name="Wienberg J."/>
            <person name="Jostock T."/>
            <person name="Leonard M."/>
            <person name="Grillari J."/>
            <person name="Tauch A."/>
            <person name="Goesmann A."/>
            <person name="Helk B."/>
            <person name="Mott J.E."/>
            <person name="Puehler A."/>
            <person name="Borth N."/>
        </authorList>
    </citation>
    <scope>NUCLEOTIDE SEQUENCE</scope>
    <source>
        <strain evidence="1">17A/GY</strain>
    </source>
</reference>
<gene>
    <name evidence="5" type="primary">CUNH5orf52</name>
    <name evidence="2" type="synonym">C1H5orf52</name>
    <name evidence="1" type="ORF">H671_1g2948</name>
</gene>
<dbReference type="OrthoDB" id="9834990at2759"/>
<keyword evidence="4" id="KW-1185">Reference proteome</keyword>
<reference evidence="3" key="1">
    <citation type="journal article" date="2013" name="Nat. Biotechnol.">
        <title>Chinese hamster genome sequenced from sorted chromosomes.</title>
        <authorList>
            <person name="Brinkrolf K."/>
            <person name="Rupp O."/>
            <person name="Laux H."/>
            <person name="Kollin F."/>
            <person name="Ernst W."/>
            <person name="Linke B."/>
            <person name="Kofler R."/>
            <person name="Romand S."/>
            <person name="Hesse F."/>
            <person name="Budach W.E."/>
            <person name="Galosy S."/>
            <person name="Muller D."/>
            <person name="Noll T."/>
            <person name="Wienberg J."/>
            <person name="Jostock T."/>
            <person name="Leonard M."/>
            <person name="Grillari J."/>
            <person name="Tauch A."/>
            <person name="Goesmann A."/>
            <person name="Helk B."/>
            <person name="Mott J.E."/>
            <person name="Puhler A."/>
            <person name="Borth N."/>
        </authorList>
    </citation>
    <scope>NUCLEOTIDE SEQUENCE [LARGE SCALE GENOMIC DNA]</scope>
    <source>
        <strain evidence="3">17A/GY</strain>
    </source>
</reference>
<dbReference type="PANTHER" id="PTHR35666:SF1">
    <property type="entry name" value="SIMILAR TO RIKEN CDNA 4921536K21"/>
    <property type="match status" value="1"/>
</dbReference>
<dbReference type="InterPro" id="IPR038935">
    <property type="entry name" value="C5orf52"/>
</dbReference>
<organism evidence="1 3">
    <name type="scientific">Cricetulus griseus</name>
    <name type="common">Chinese hamster</name>
    <name type="synonym">Cricetulus barabensis griseus</name>
    <dbReference type="NCBI Taxonomy" id="10029"/>
    <lineage>
        <taxon>Eukaryota</taxon>
        <taxon>Metazoa</taxon>
        <taxon>Chordata</taxon>
        <taxon>Craniata</taxon>
        <taxon>Vertebrata</taxon>
        <taxon>Euteleostomi</taxon>
        <taxon>Mammalia</taxon>
        <taxon>Eutheria</taxon>
        <taxon>Euarchontoglires</taxon>
        <taxon>Glires</taxon>
        <taxon>Rodentia</taxon>
        <taxon>Myomorpha</taxon>
        <taxon>Muroidea</taxon>
        <taxon>Cricetidae</taxon>
        <taxon>Cricetinae</taxon>
        <taxon>Cricetulus</taxon>
    </lineage>
</organism>
<dbReference type="Proteomes" id="UP000030759">
    <property type="component" value="Unassembled WGS sequence"/>
</dbReference>
<evidence type="ECO:0000313" key="4">
    <source>
        <dbReference type="Proteomes" id="UP001108280"/>
    </source>
</evidence>
<evidence type="ECO:0000313" key="5">
    <source>
        <dbReference type="RefSeq" id="XP_027243097.1"/>
    </source>
</evidence>
<evidence type="ECO:0000313" key="2">
    <source>
        <dbReference type="Ensembl" id="ENSCGRP00001017154.1"/>
    </source>
</evidence>
<evidence type="ECO:0000313" key="1">
    <source>
        <dbReference type="EMBL" id="ERE88581.1"/>
    </source>
</evidence>
<sequence>MAFGLATIPESLSIEEDSSSQPRKTFVKWDLGSKLESVAKETTTPGPDFRRERIDSPPDLGERVLPQIHFLRPRPAIPMFLFSVLNSSDANVKKLLPKSHLSRVIIRDNLNAQRMYEMEMKASDKTKRKMSNLYDYLKKKFVADQLRKMLRWRRESLSTQRYLDKQRLFRHSA</sequence>
<accession>A0A061IPC2</accession>
<evidence type="ECO:0000313" key="3">
    <source>
        <dbReference type="Proteomes" id="UP000030759"/>
    </source>
</evidence>
<dbReference type="KEGG" id="cge:100760617"/>
<dbReference type="Proteomes" id="UP001108280">
    <property type="component" value="Chromosome 1"/>
</dbReference>
<dbReference type="RefSeq" id="XP_027243097.1">
    <property type="nucleotide sequence ID" value="XM_027387296.2"/>
</dbReference>
<dbReference type="GeneID" id="100760617"/>
<dbReference type="GeneTree" id="ENSGT00390000011578"/>
<dbReference type="PANTHER" id="PTHR35666">
    <property type="entry name" value="SIMILAR TO RIKEN CDNA 4921536K21"/>
    <property type="match status" value="1"/>
</dbReference>
<reference evidence="4" key="4">
    <citation type="journal article" date="2020" name="Biotechnol. Bioeng.">
        <title>Chromosome-scale scaffolds for the Chinese hamster reference genome assembly to facilitate the study of the CHO epigenome.</title>
        <authorList>
            <person name="Hilliard W."/>
            <person name="MacDonald M."/>
            <person name="Lee K.H."/>
        </authorList>
    </citation>
    <scope>NUCLEOTIDE SEQUENCE [LARGE SCALE GENOMIC DNA]</scope>
    <source>
        <strain evidence="4">17A/GY</strain>
    </source>
</reference>
<reference evidence="5" key="5">
    <citation type="submission" date="2025-04" db="UniProtKB">
        <authorList>
            <consortium name="RefSeq"/>
        </authorList>
    </citation>
    <scope>IDENTIFICATION</scope>
    <source>
        <strain evidence="5">17A/GY</strain>
        <tissue evidence="5">Liver</tissue>
    </source>
</reference>
<reference evidence="2" key="6">
    <citation type="submission" date="2025-05" db="UniProtKB">
        <authorList>
            <consortium name="Ensembl"/>
        </authorList>
    </citation>
    <scope>IDENTIFICATION</scope>
</reference>
<dbReference type="CTD" id="141557763"/>
<dbReference type="AlphaFoldDB" id="A0A061IPC2"/>
<reference evidence="4" key="3">
    <citation type="journal article" date="2018" name="Biotechnol. Bioeng.">
        <title>A reference genome of the Chinese hamster based on a hybrid assembly strategy.</title>
        <authorList>
            <person name="Rupp O."/>
            <person name="MacDonald M.L."/>
            <person name="Li S."/>
            <person name="Dhiman H."/>
            <person name="Polson S."/>
            <person name="Griep S."/>
            <person name="Heffner K."/>
            <person name="Hernandez I."/>
            <person name="Brinkrolf K."/>
            <person name="Jadhav V."/>
            <person name="Samoudi M."/>
            <person name="Hao H."/>
            <person name="Kingham B."/>
            <person name="Goesmann A."/>
            <person name="Betenbaugh M.J."/>
            <person name="Lewis N.E."/>
            <person name="Borth N."/>
            <person name="Lee K.H."/>
        </authorList>
    </citation>
    <scope>NUCLEOTIDE SEQUENCE [LARGE SCALE GENOMIC DNA]</scope>
    <source>
        <strain evidence="4">17A/GY</strain>
    </source>
</reference>
<dbReference type="OMA" id="RKMSHLY"/>
<dbReference type="RefSeq" id="XP_003509074.1">
    <property type="nucleotide sequence ID" value="XM_003509026.5"/>
</dbReference>
<dbReference type="Proteomes" id="UP000694386">
    <property type="component" value="Unplaced"/>
</dbReference>
<protein>
    <submittedName>
        <fullName evidence="2">RIKEN cDNA 4921536K21 gene</fullName>
    </submittedName>
    <submittedName>
        <fullName evidence="5">Uncharacterized protein C5orf52 homolog</fullName>
    </submittedName>
</protein>
<dbReference type="Ensembl" id="ENSCGRT00001021398.1">
    <property type="protein sequence ID" value="ENSCGRP00001017154.1"/>
    <property type="gene ID" value="ENSCGRG00001017282.1"/>
</dbReference>
<proteinExistence type="predicted"/>
<dbReference type="Pfam" id="PF17666">
    <property type="entry name" value="DUF5528"/>
    <property type="match status" value="1"/>
</dbReference>
<dbReference type="EMBL" id="KE665665">
    <property type="protein sequence ID" value="ERE88581.1"/>
    <property type="molecule type" value="Genomic_DNA"/>
</dbReference>
<name>A0A061IPC2_CRIGR</name>